<reference evidence="8 9" key="1">
    <citation type="submission" date="2020-01" db="EMBL/GenBank/DDBJ databases">
        <authorList>
            <person name="Kim M.K."/>
        </authorList>
    </citation>
    <scope>NUCLEOTIDE SEQUENCE [LARGE SCALE GENOMIC DNA]</scope>
    <source>
        <strain evidence="8 9">BT213</strain>
    </source>
</reference>
<dbReference type="PANTHER" id="PTHR43856">
    <property type="entry name" value="CARDIOLIPIN HYDROLASE"/>
    <property type="match status" value="1"/>
</dbReference>
<dbReference type="GO" id="GO:0016042">
    <property type="term" value="P:lipid catabolic process"/>
    <property type="evidence" value="ECO:0007669"/>
    <property type="project" value="UniProtKB-KW"/>
</dbReference>
<dbReference type="InterPro" id="IPR051406">
    <property type="entry name" value="PLD_domain"/>
</dbReference>
<proteinExistence type="inferred from homology"/>
<evidence type="ECO:0000256" key="2">
    <source>
        <dbReference type="ARBA" id="ARBA00008664"/>
    </source>
</evidence>
<evidence type="ECO:0000256" key="3">
    <source>
        <dbReference type="ARBA" id="ARBA00012027"/>
    </source>
</evidence>
<comment type="similarity">
    <text evidence="2">Belongs to the phospholipase D family.</text>
</comment>
<keyword evidence="9" id="KW-1185">Reference proteome</keyword>
<dbReference type="RefSeq" id="WP_162347059.1">
    <property type="nucleotide sequence ID" value="NZ_JAAEAA010000018.1"/>
</dbReference>
<keyword evidence="4" id="KW-0378">Hydrolase</keyword>
<evidence type="ECO:0000259" key="7">
    <source>
        <dbReference type="Pfam" id="PF13091"/>
    </source>
</evidence>
<comment type="catalytic activity">
    <reaction evidence="1">
        <text>a 1,2-diacyl-sn-glycero-3-phosphocholine + H2O = a 1,2-diacyl-sn-glycero-3-phosphate + choline + H(+)</text>
        <dbReference type="Rhea" id="RHEA:14445"/>
        <dbReference type="ChEBI" id="CHEBI:15354"/>
        <dbReference type="ChEBI" id="CHEBI:15377"/>
        <dbReference type="ChEBI" id="CHEBI:15378"/>
        <dbReference type="ChEBI" id="CHEBI:57643"/>
        <dbReference type="ChEBI" id="CHEBI:58608"/>
        <dbReference type="EC" id="3.1.4.4"/>
    </reaction>
</comment>
<feature type="domain" description="Phospholipase D-like" evidence="7">
    <location>
        <begin position="262"/>
        <end position="388"/>
    </location>
</feature>
<dbReference type="EMBL" id="JAAEAA010000018">
    <property type="protein sequence ID" value="NDK57000.1"/>
    <property type="molecule type" value="Genomic_DNA"/>
</dbReference>
<evidence type="ECO:0000256" key="1">
    <source>
        <dbReference type="ARBA" id="ARBA00000798"/>
    </source>
</evidence>
<name>A0A6B2H9U9_9BACT</name>
<dbReference type="PROSITE" id="PS51257">
    <property type="entry name" value="PROKAR_LIPOPROTEIN"/>
    <property type="match status" value="1"/>
</dbReference>
<evidence type="ECO:0000313" key="9">
    <source>
        <dbReference type="Proteomes" id="UP000478546"/>
    </source>
</evidence>
<protein>
    <recommendedName>
        <fullName evidence="3">phospholipase D</fullName>
        <ecNumber evidence="3">3.1.4.4</ecNumber>
    </recommendedName>
</protein>
<evidence type="ECO:0000256" key="5">
    <source>
        <dbReference type="ARBA" id="ARBA00022963"/>
    </source>
</evidence>
<feature type="domain" description="Phospholipase D-like" evidence="7">
    <location>
        <begin position="78"/>
        <end position="191"/>
    </location>
</feature>
<accession>A0A6B2H9U9</accession>
<sequence length="394" mass="43805">MFKHTLYTLLLCLLFVGCKSEKTDTPTPTPPPSETLTPVTATFPAAVFTDVANVKQGKASLAILDKLIAIVNATPKNATIYLSIFLFDYPALIQAIKTASERGVKVHLMVDLGRTESQETNPLTFYELKRFLEARGGEAVSIANDASSSAINHNKFALFSEVVTTTGNVQNLVFQTSHNFTEDDARKFQDAVLLPHTGLFDAYKTYWTDMKAKATAGMKDYYYKEYTDATAGINAYFMPKRRNGTSYGDDTIIEFLNSITNPATATIKIGMSDWTNTRLNIVQKLAELQTQGATIELVVKNKIDDNIMSGLRDLQQKGAYLKVYDISKANIHAKFILIQGNWKGENANILITGSHNFTNNALRNNNETMLLLKNHALFTDYSNYFDNLKTVPGI</sequence>
<dbReference type="GO" id="GO:0016891">
    <property type="term" value="F:RNA endonuclease activity producing 5'-phosphomonoesters, hydrolytic mechanism"/>
    <property type="evidence" value="ECO:0007669"/>
    <property type="project" value="TreeGrafter"/>
</dbReference>
<dbReference type="EC" id="3.1.4.4" evidence="3"/>
<comment type="caution">
    <text evidence="8">The sequence shown here is derived from an EMBL/GenBank/DDBJ whole genome shotgun (WGS) entry which is preliminary data.</text>
</comment>
<evidence type="ECO:0000256" key="6">
    <source>
        <dbReference type="ARBA" id="ARBA00023098"/>
    </source>
</evidence>
<dbReference type="Proteomes" id="UP000478546">
    <property type="component" value="Unassembled WGS sequence"/>
</dbReference>
<dbReference type="SUPFAM" id="SSF56024">
    <property type="entry name" value="Phospholipase D/nuclease"/>
    <property type="match status" value="2"/>
</dbReference>
<dbReference type="PANTHER" id="PTHR43856:SF1">
    <property type="entry name" value="MITOCHONDRIAL CARDIOLIPIN HYDROLASE"/>
    <property type="match status" value="1"/>
</dbReference>
<evidence type="ECO:0000313" key="8">
    <source>
        <dbReference type="EMBL" id="NDK57000.1"/>
    </source>
</evidence>
<evidence type="ECO:0000256" key="4">
    <source>
        <dbReference type="ARBA" id="ARBA00022801"/>
    </source>
</evidence>
<dbReference type="Pfam" id="PF13091">
    <property type="entry name" value="PLDc_2"/>
    <property type="match status" value="2"/>
</dbReference>
<dbReference type="InterPro" id="IPR025202">
    <property type="entry name" value="PLD-like_dom"/>
</dbReference>
<gene>
    <name evidence="8" type="ORF">GWO68_13825</name>
</gene>
<keyword evidence="5" id="KW-0442">Lipid degradation</keyword>
<keyword evidence="6" id="KW-0443">Lipid metabolism</keyword>
<dbReference type="AlphaFoldDB" id="A0A6B2H9U9"/>
<organism evidence="8 9">
    <name type="scientific">Pontibacter fetidus</name>
    <dbReference type="NCBI Taxonomy" id="2700082"/>
    <lineage>
        <taxon>Bacteria</taxon>
        <taxon>Pseudomonadati</taxon>
        <taxon>Bacteroidota</taxon>
        <taxon>Cytophagia</taxon>
        <taxon>Cytophagales</taxon>
        <taxon>Hymenobacteraceae</taxon>
        <taxon>Pontibacter</taxon>
    </lineage>
</organism>
<dbReference type="GO" id="GO:0004630">
    <property type="term" value="F:phospholipase D activity"/>
    <property type="evidence" value="ECO:0007669"/>
    <property type="project" value="UniProtKB-EC"/>
</dbReference>
<dbReference type="Gene3D" id="3.30.870.10">
    <property type="entry name" value="Endonuclease Chain A"/>
    <property type="match status" value="2"/>
</dbReference>